<dbReference type="GO" id="GO:0006897">
    <property type="term" value="P:endocytosis"/>
    <property type="evidence" value="ECO:0007669"/>
    <property type="project" value="TreeGrafter"/>
</dbReference>
<evidence type="ECO:0000313" key="4">
    <source>
        <dbReference type="WBParaSite" id="SBAD_0001198301-mRNA-1"/>
    </source>
</evidence>
<dbReference type="WBParaSite" id="SBAD_0001198301-mRNA-1">
    <property type="protein sequence ID" value="SBAD_0001198301-mRNA-1"/>
    <property type="gene ID" value="SBAD_0001198301"/>
</dbReference>
<feature type="transmembrane region" description="Helical" evidence="1">
    <location>
        <begin position="250"/>
        <end position="270"/>
    </location>
</feature>
<dbReference type="InterPro" id="IPR051697">
    <property type="entry name" value="Patched_domain-protein"/>
</dbReference>
<evidence type="ECO:0000313" key="3">
    <source>
        <dbReference type="Proteomes" id="UP000270296"/>
    </source>
</evidence>
<dbReference type="GO" id="GO:0018996">
    <property type="term" value="P:molting cycle, collagen and cuticulin-based cuticle"/>
    <property type="evidence" value="ECO:0007669"/>
    <property type="project" value="TreeGrafter"/>
</dbReference>
<dbReference type="PANTHER" id="PTHR10796:SF92">
    <property type="entry name" value="PATCHED-RELATED, ISOFORM A"/>
    <property type="match status" value="1"/>
</dbReference>
<dbReference type="GO" id="GO:0005886">
    <property type="term" value="C:plasma membrane"/>
    <property type="evidence" value="ECO:0007669"/>
    <property type="project" value="TreeGrafter"/>
</dbReference>
<keyword evidence="3" id="KW-1185">Reference proteome</keyword>
<dbReference type="Proteomes" id="UP000270296">
    <property type="component" value="Unassembled WGS sequence"/>
</dbReference>
<dbReference type="EMBL" id="UZAM01015995">
    <property type="protein sequence ID" value="VDP41378.1"/>
    <property type="molecule type" value="Genomic_DNA"/>
</dbReference>
<accession>A0A183J6U8</accession>
<reference evidence="4" key="1">
    <citation type="submission" date="2016-06" db="UniProtKB">
        <authorList>
            <consortium name="WormBaseParasite"/>
        </authorList>
    </citation>
    <scope>IDENTIFICATION</scope>
</reference>
<keyword evidence="1" id="KW-0812">Transmembrane</keyword>
<dbReference type="OrthoDB" id="6510177at2759"/>
<protein>
    <submittedName>
        <fullName evidence="4">Patched domain-containing protein 3</fullName>
    </submittedName>
</protein>
<dbReference type="PANTHER" id="PTHR10796">
    <property type="entry name" value="PATCHED-RELATED"/>
    <property type="match status" value="1"/>
</dbReference>
<name>A0A183J6U8_9BILA</name>
<organism evidence="4">
    <name type="scientific">Soboliphyme baturini</name>
    <dbReference type="NCBI Taxonomy" id="241478"/>
    <lineage>
        <taxon>Eukaryota</taxon>
        <taxon>Metazoa</taxon>
        <taxon>Ecdysozoa</taxon>
        <taxon>Nematoda</taxon>
        <taxon>Enoplea</taxon>
        <taxon>Dorylaimia</taxon>
        <taxon>Dioctophymatida</taxon>
        <taxon>Dioctophymatoidea</taxon>
        <taxon>Soboliphymatidae</taxon>
        <taxon>Soboliphyme</taxon>
    </lineage>
</organism>
<keyword evidence="1" id="KW-1133">Transmembrane helix</keyword>
<dbReference type="AlphaFoldDB" id="A0A183J6U8"/>
<feature type="transmembrane region" description="Helical" evidence="1">
    <location>
        <begin position="70"/>
        <end position="90"/>
    </location>
</feature>
<gene>
    <name evidence="2" type="ORF">SBAD_LOCUS11596</name>
</gene>
<proteinExistence type="predicted"/>
<reference evidence="2 3" key="2">
    <citation type="submission" date="2018-11" db="EMBL/GenBank/DDBJ databases">
        <authorList>
            <consortium name="Pathogen Informatics"/>
        </authorList>
    </citation>
    <scope>NUCLEOTIDE SEQUENCE [LARGE SCALE GENOMIC DNA]</scope>
</reference>
<evidence type="ECO:0000313" key="2">
    <source>
        <dbReference type="EMBL" id="VDP41378.1"/>
    </source>
</evidence>
<sequence length="284" mass="32330">MLYGGLPGTPSETSSSLPSRASDCVLIFEIAASAGRSSSSDPMQKNMPTLDRVFARSFYTYGCCVYRYRWLFLVTPCLLAVVLSSGIFLLPSRVRKNSVETFTPTDGASIYEKAVINNLFPLLPNRYLPGKFFSIENWVQIIVVTKDRGNFLREEVINASRRFNDEVMHNLSVWSDSLQKNLTFFDLCLRWDNQCFENSHLNLLAMKDNIEEFVRVTYPVTRTVDNPTYLGTSIGGKTFSLFLSRVLQTLTSFLMSVRICLFTFNLVLLFRAMKSTKFISVQLL</sequence>
<dbReference type="GO" id="GO:0030659">
    <property type="term" value="C:cytoplasmic vesicle membrane"/>
    <property type="evidence" value="ECO:0007669"/>
    <property type="project" value="TreeGrafter"/>
</dbReference>
<evidence type="ECO:0000256" key="1">
    <source>
        <dbReference type="SAM" id="Phobius"/>
    </source>
</evidence>
<keyword evidence="1" id="KW-0472">Membrane</keyword>